<comment type="caution">
    <text evidence="2">The sequence shown here is derived from an EMBL/GenBank/DDBJ whole genome shotgun (WGS) entry which is preliminary data.</text>
</comment>
<proteinExistence type="predicted"/>
<feature type="compositionally biased region" description="Basic and acidic residues" evidence="1">
    <location>
        <begin position="66"/>
        <end position="86"/>
    </location>
</feature>
<evidence type="ECO:0000313" key="2">
    <source>
        <dbReference type="EMBL" id="KAJ4387672.1"/>
    </source>
</evidence>
<evidence type="ECO:0000256" key="1">
    <source>
        <dbReference type="SAM" id="MobiDB-lite"/>
    </source>
</evidence>
<evidence type="ECO:0000313" key="3">
    <source>
        <dbReference type="Proteomes" id="UP001140453"/>
    </source>
</evidence>
<name>A0A9W8YQ03_9PEZI</name>
<feature type="region of interest" description="Disordered" evidence="1">
    <location>
        <begin position="65"/>
        <end position="86"/>
    </location>
</feature>
<sequence>MEFLREPAAHKYERLGATPDMSPDEILACFQRSAAASAASGGSMDTLASDYVHIVAWRVAQVATAHSEEHGSVEHSNGENRDINIE</sequence>
<keyword evidence="3" id="KW-1185">Reference proteome</keyword>
<dbReference type="Proteomes" id="UP001140453">
    <property type="component" value="Unassembled WGS sequence"/>
</dbReference>
<protein>
    <submittedName>
        <fullName evidence="2">Uncharacterized protein</fullName>
    </submittedName>
</protein>
<dbReference type="EMBL" id="JAPEVB010000005">
    <property type="protein sequence ID" value="KAJ4387672.1"/>
    <property type="molecule type" value="Genomic_DNA"/>
</dbReference>
<gene>
    <name evidence="2" type="ORF">N0V93_008270</name>
</gene>
<accession>A0A9W8YQ03</accession>
<organism evidence="2 3">
    <name type="scientific">Gnomoniopsis smithogilvyi</name>
    <dbReference type="NCBI Taxonomy" id="1191159"/>
    <lineage>
        <taxon>Eukaryota</taxon>
        <taxon>Fungi</taxon>
        <taxon>Dikarya</taxon>
        <taxon>Ascomycota</taxon>
        <taxon>Pezizomycotina</taxon>
        <taxon>Sordariomycetes</taxon>
        <taxon>Sordariomycetidae</taxon>
        <taxon>Diaporthales</taxon>
        <taxon>Gnomoniaceae</taxon>
        <taxon>Gnomoniopsis</taxon>
    </lineage>
</organism>
<reference evidence="2" key="1">
    <citation type="submission" date="2022-10" db="EMBL/GenBank/DDBJ databases">
        <title>Tapping the CABI collections for fungal endophytes: first genome assemblies for Collariella, Neodidymelliopsis, Ascochyta clinopodiicola, Didymella pomorum, Didymosphaeria variabile, Neocosmospora piperis and Neocucurbitaria cava.</title>
        <authorList>
            <person name="Hill R."/>
        </authorList>
    </citation>
    <scope>NUCLEOTIDE SEQUENCE</scope>
    <source>
        <strain evidence="2">IMI 355082</strain>
    </source>
</reference>
<dbReference type="AlphaFoldDB" id="A0A9W8YQ03"/>